<evidence type="ECO:0000256" key="6">
    <source>
        <dbReference type="SAM" id="MobiDB-lite"/>
    </source>
</evidence>
<evidence type="ECO:0000313" key="9">
    <source>
        <dbReference type="Proteomes" id="UP001153076"/>
    </source>
</evidence>
<feature type="region of interest" description="Disordered" evidence="6">
    <location>
        <begin position="57"/>
        <end position="124"/>
    </location>
</feature>
<dbReference type="GO" id="GO:0003700">
    <property type="term" value="F:DNA-binding transcription factor activity"/>
    <property type="evidence" value="ECO:0007669"/>
    <property type="project" value="InterPro"/>
</dbReference>
<evidence type="ECO:0000256" key="1">
    <source>
        <dbReference type="ARBA" id="ARBA00004123"/>
    </source>
</evidence>
<keyword evidence="4" id="KW-0804">Transcription</keyword>
<proteinExistence type="predicted"/>
<dbReference type="OrthoDB" id="684963at2759"/>
<dbReference type="PANTHER" id="PTHR31282">
    <property type="entry name" value="WRKY TRANSCRIPTION FACTOR 21-RELATED"/>
    <property type="match status" value="1"/>
</dbReference>
<feature type="compositionally biased region" description="Basic and acidic residues" evidence="6">
    <location>
        <begin position="328"/>
        <end position="340"/>
    </location>
</feature>
<protein>
    <recommendedName>
        <fullName evidence="7">WRKY domain-containing protein</fullName>
    </recommendedName>
</protein>
<accession>A0A9Q1GX55</accession>
<evidence type="ECO:0000256" key="5">
    <source>
        <dbReference type="ARBA" id="ARBA00023242"/>
    </source>
</evidence>
<keyword evidence="9" id="KW-1185">Reference proteome</keyword>
<dbReference type="GO" id="GO:0005634">
    <property type="term" value="C:nucleus"/>
    <property type="evidence" value="ECO:0007669"/>
    <property type="project" value="UniProtKB-SubCell"/>
</dbReference>
<name>A0A9Q1GX55_9CARY</name>
<dbReference type="InterPro" id="IPR044810">
    <property type="entry name" value="WRKY_plant"/>
</dbReference>
<evidence type="ECO:0000256" key="4">
    <source>
        <dbReference type="ARBA" id="ARBA00023163"/>
    </source>
</evidence>
<organism evidence="8 9">
    <name type="scientific">Carnegiea gigantea</name>
    <dbReference type="NCBI Taxonomy" id="171969"/>
    <lineage>
        <taxon>Eukaryota</taxon>
        <taxon>Viridiplantae</taxon>
        <taxon>Streptophyta</taxon>
        <taxon>Embryophyta</taxon>
        <taxon>Tracheophyta</taxon>
        <taxon>Spermatophyta</taxon>
        <taxon>Magnoliopsida</taxon>
        <taxon>eudicotyledons</taxon>
        <taxon>Gunneridae</taxon>
        <taxon>Pentapetalae</taxon>
        <taxon>Caryophyllales</taxon>
        <taxon>Cactineae</taxon>
        <taxon>Cactaceae</taxon>
        <taxon>Cactoideae</taxon>
        <taxon>Echinocereeae</taxon>
        <taxon>Carnegiea</taxon>
    </lineage>
</organism>
<keyword evidence="3" id="KW-0238">DNA-binding</keyword>
<dbReference type="SUPFAM" id="SSF118290">
    <property type="entry name" value="WRKY DNA-binding domain"/>
    <property type="match status" value="1"/>
</dbReference>
<dbReference type="InterPro" id="IPR003657">
    <property type="entry name" value="WRKY_dom"/>
</dbReference>
<dbReference type="PROSITE" id="PS50811">
    <property type="entry name" value="WRKY"/>
    <property type="match status" value="1"/>
</dbReference>
<dbReference type="GO" id="GO:0043565">
    <property type="term" value="F:sequence-specific DNA binding"/>
    <property type="evidence" value="ECO:0007669"/>
    <property type="project" value="InterPro"/>
</dbReference>
<dbReference type="EMBL" id="JAKOGI010001343">
    <property type="protein sequence ID" value="KAJ8426143.1"/>
    <property type="molecule type" value="Genomic_DNA"/>
</dbReference>
<keyword evidence="2" id="KW-0805">Transcription regulation</keyword>
<dbReference type="Proteomes" id="UP001153076">
    <property type="component" value="Unassembled WGS sequence"/>
</dbReference>
<evidence type="ECO:0000256" key="2">
    <source>
        <dbReference type="ARBA" id="ARBA00023015"/>
    </source>
</evidence>
<dbReference type="AlphaFoldDB" id="A0A9Q1GX55"/>
<feature type="domain" description="WRKY" evidence="7">
    <location>
        <begin position="140"/>
        <end position="202"/>
    </location>
</feature>
<evidence type="ECO:0000313" key="8">
    <source>
        <dbReference type="EMBL" id="KAJ8426143.1"/>
    </source>
</evidence>
<evidence type="ECO:0000256" key="3">
    <source>
        <dbReference type="ARBA" id="ARBA00023125"/>
    </source>
</evidence>
<dbReference type="Gene3D" id="2.20.25.80">
    <property type="entry name" value="WRKY domain"/>
    <property type="match status" value="1"/>
</dbReference>
<dbReference type="InterPro" id="IPR036576">
    <property type="entry name" value="WRKY_dom_sf"/>
</dbReference>
<comment type="subcellular location">
    <subcellularLocation>
        <location evidence="1">Nucleus</location>
    </subcellularLocation>
</comment>
<keyword evidence="5" id="KW-0539">Nucleus</keyword>
<comment type="caution">
    <text evidence="8">The sequence shown here is derived from an EMBL/GenBank/DDBJ whole genome shotgun (WGS) entry which is preliminary data.</text>
</comment>
<feature type="compositionally biased region" description="Basic and acidic residues" evidence="6">
    <location>
        <begin position="111"/>
        <end position="122"/>
    </location>
</feature>
<dbReference type="SMART" id="SM00774">
    <property type="entry name" value="WRKY"/>
    <property type="match status" value="1"/>
</dbReference>
<sequence>MEEERNEIVNLLLHGCSLARDLEANLQNLPAGNHAMMISHRCDEIIGVFVQARNQLSSLNPTPPAHHQQGKGKEVAESSVRAVDGGGPELLRSEAGGSLTSPRQRNPRRSTRNDDQGKAERRTIRRVSAALIGNTEVPPEDGFTWRKYGQKEILNANYPRSYYRCTHQKLYGCPAKKQVQRLNSDPSTFEIVYRGEHTCHMSATAPSIPPPTSDPGMMILAHHDQISAVHHPQLPWIPLDISRQSGEGGSSIFTHQQELSSILGSTNAPAGPSAVGSHHDQRRDGVDFLNQNPVLDDHFDLGDLPDHMMMFNSGSNGSNGMEVMFPPSDDKWDQPEDRKD</sequence>
<evidence type="ECO:0000259" key="7">
    <source>
        <dbReference type="PROSITE" id="PS50811"/>
    </source>
</evidence>
<feature type="region of interest" description="Disordered" evidence="6">
    <location>
        <begin position="320"/>
        <end position="340"/>
    </location>
</feature>
<gene>
    <name evidence="8" type="ORF">Cgig2_032834</name>
</gene>
<dbReference type="Pfam" id="PF03106">
    <property type="entry name" value="WRKY"/>
    <property type="match status" value="1"/>
</dbReference>
<reference evidence="8" key="1">
    <citation type="submission" date="2022-04" db="EMBL/GenBank/DDBJ databases">
        <title>Carnegiea gigantea Genome sequencing and assembly v2.</title>
        <authorList>
            <person name="Copetti D."/>
            <person name="Sanderson M.J."/>
            <person name="Burquez A."/>
            <person name="Wojciechowski M.F."/>
        </authorList>
    </citation>
    <scope>NUCLEOTIDE SEQUENCE</scope>
    <source>
        <strain evidence="8">SGP5-SGP5p</strain>
        <tissue evidence="8">Aerial part</tissue>
    </source>
</reference>